<sequence length="169" mass="19235">MVGFFLHLGQLLSSWLPSLLVASMDTWSECTVNWSVFLWCFCFGETLTVSIVELCGLQSHFPLSCYDVLYHCAFYFTLFCLFASTVFTTNYVRFLPQSHTRNQAISATACSCISAVLYAAPGWRHILLCACWSRRARETVDLPALCHFGFNFHTIINCNSRFQYTSAMV</sequence>
<gene>
    <name evidence="3" type="ORF">E5288_WYG022732</name>
</gene>
<dbReference type="PANTHER" id="PTHR17068:SF16">
    <property type="entry name" value="MARVEL DOMAIN-CONTAINING PROTEIN"/>
    <property type="match status" value="1"/>
</dbReference>
<dbReference type="PANTHER" id="PTHR17068">
    <property type="entry name" value="MYELOID-ASSOCIATED DIFFERENTIATION MARKER MYADM FAMILY MEMBER"/>
    <property type="match status" value="1"/>
</dbReference>
<evidence type="ECO:0000313" key="3">
    <source>
        <dbReference type="EMBL" id="MXQ82782.1"/>
    </source>
</evidence>
<proteinExistence type="predicted"/>
<feature type="signal peptide" evidence="2">
    <location>
        <begin position="1"/>
        <end position="22"/>
    </location>
</feature>
<keyword evidence="1" id="KW-1133">Transmembrane helix</keyword>
<reference evidence="3" key="1">
    <citation type="submission" date="2019-10" db="EMBL/GenBank/DDBJ databases">
        <title>The sequence and de novo assembly of the wild yak genome.</title>
        <authorList>
            <person name="Liu Y."/>
        </authorList>
    </citation>
    <scope>NUCLEOTIDE SEQUENCE [LARGE SCALE GENOMIC DNA]</scope>
    <source>
        <strain evidence="3">WY2019</strain>
    </source>
</reference>
<name>A0A6B0R0N3_9CETA</name>
<accession>A0A6B0R0N3</accession>
<dbReference type="GO" id="GO:0005911">
    <property type="term" value="C:cell-cell junction"/>
    <property type="evidence" value="ECO:0007669"/>
    <property type="project" value="TreeGrafter"/>
</dbReference>
<dbReference type="Proteomes" id="UP000322234">
    <property type="component" value="Unassembled WGS sequence"/>
</dbReference>
<keyword evidence="1" id="KW-0472">Membrane</keyword>
<dbReference type="AlphaFoldDB" id="A0A6B0R0N3"/>
<evidence type="ECO:0000313" key="4">
    <source>
        <dbReference type="Proteomes" id="UP000322234"/>
    </source>
</evidence>
<dbReference type="GO" id="GO:0005886">
    <property type="term" value="C:plasma membrane"/>
    <property type="evidence" value="ECO:0007669"/>
    <property type="project" value="TreeGrafter"/>
</dbReference>
<feature type="transmembrane region" description="Helical" evidence="1">
    <location>
        <begin position="68"/>
        <end position="92"/>
    </location>
</feature>
<evidence type="ECO:0000256" key="2">
    <source>
        <dbReference type="SAM" id="SignalP"/>
    </source>
</evidence>
<protein>
    <recommendedName>
        <fullName evidence="5">MARVEL domain-containing protein</fullName>
    </recommendedName>
</protein>
<keyword evidence="2" id="KW-0732">Signal</keyword>
<keyword evidence="1" id="KW-0812">Transmembrane</keyword>
<dbReference type="InterPro" id="IPR047123">
    <property type="entry name" value="MYADM-like"/>
</dbReference>
<evidence type="ECO:0008006" key="5">
    <source>
        <dbReference type="Google" id="ProtNLM"/>
    </source>
</evidence>
<comment type="caution">
    <text evidence="3">The sequence shown here is derived from an EMBL/GenBank/DDBJ whole genome shotgun (WGS) entry which is preliminary data.</text>
</comment>
<feature type="transmembrane region" description="Helical" evidence="1">
    <location>
        <begin position="32"/>
        <end position="56"/>
    </location>
</feature>
<feature type="chain" id="PRO_5025468798" description="MARVEL domain-containing protein" evidence="2">
    <location>
        <begin position="23"/>
        <end position="169"/>
    </location>
</feature>
<dbReference type="EMBL" id="VBQZ03000014">
    <property type="protein sequence ID" value="MXQ82782.1"/>
    <property type="molecule type" value="Genomic_DNA"/>
</dbReference>
<feature type="transmembrane region" description="Helical" evidence="1">
    <location>
        <begin position="104"/>
        <end position="127"/>
    </location>
</feature>
<keyword evidence="4" id="KW-1185">Reference proteome</keyword>
<organism evidence="3 4">
    <name type="scientific">Bos mutus</name>
    <name type="common">wild yak</name>
    <dbReference type="NCBI Taxonomy" id="72004"/>
    <lineage>
        <taxon>Eukaryota</taxon>
        <taxon>Metazoa</taxon>
        <taxon>Chordata</taxon>
        <taxon>Craniata</taxon>
        <taxon>Vertebrata</taxon>
        <taxon>Euteleostomi</taxon>
        <taxon>Mammalia</taxon>
        <taxon>Eutheria</taxon>
        <taxon>Laurasiatheria</taxon>
        <taxon>Artiodactyla</taxon>
        <taxon>Ruminantia</taxon>
        <taxon>Pecora</taxon>
        <taxon>Bovidae</taxon>
        <taxon>Bovinae</taxon>
        <taxon>Bos</taxon>
    </lineage>
</organism>
<evidence type="ECO:0000256" key="1">
    <source>
        <dbReference type="SAM" id="Phobius"/>
    </source>
</evidence>